<accession>A0AC34FJU2</accession>
<protein>
    <submittedName>
        <fullName evidence="2">Cytochrome P450</fullName>
    </submittedName>
</protein>
<proteinExistence type="predicted"/>
<evidence type="ECO:0000313" key="1">
    <source>
        <dbReference type="Proteomes" id="UP000887579"/>
    </source>
</evidence>
<dbReference type="WBParaSite" id="ES5_v2.g17666.t1">
    <property type="protein sequence ID" value="ES5_v2.g17666.t1"/>
    <property type="gene ID" value="ES5_v2.g17666"/>
</dbReference>
<evidence type="ECO:0000313" key="2">
    <source>
        <dbReference type="WBParaSite" id="ES5_v2.g17666.t1"/>
    </source>
</evidence>
<reference evidence="2" key="1">
    <citation type="submission" date="2022-11" db="UniProtKB">
        <authorList>
            <consortium name="WormBaseParasite"/>
        </authorList>
    </citation>
    <scope>IDENTIFICATION</scope>
</reference>
<name>A0AC34FJU2_9BILA</name>
<organism evidence="1 2">
    <name type="scientific">Panagrolaimus sp. ES5</name>
    <dbReference type="NCBI Taxonomy" id="591445"/>
    <lineage>
        <taxon>Eukaryota</taxon>
        <taxon>Metazoa</taxon>
        <taxon>Ecdysozoa</taxon>
        <taxon>Nematoda</taxon>
        <taxon>Chromadorea</taxon>
        <taxon>Rhabditida</taxon>
        <taxon>Tylenchina</taxon>
        <taxon>Panagrolaimomorpha</taxon>
        <taxon>Panagrolaimoidea</taxon>
        <taxon>Panagrolaimidae</taxon>
        <taxon>Panagrolaimus</taxon>
    </lineage>
</organism>
<sequence>MCQIALWSCYDILGLSEATLKIAEEMINKTANDMHEYFIQELRMPYYATRQSQLFKIVHYSEFVFYNRRQLHLAKGFFNFGNYATSTNSFEQGPTPLPLLGNLLTLKRLNIENASFQWQKQYGDFFTVWFGTKPAVMIGDYNTLVETFIKDGETFAGRSKDIPHDRGIVMADGPLWKDQRRFALHVLRNFGLGRNLMQERVLNEVSMLISAVKEEMKKGIENETIKEFIISKELTQKTVRNNGNPVWRIAQFNPELFLRLPFFSKTVERMLNEKQMLKEVFAKKVQNHKRKIDFEADQEPTDYAEAFLRHQYKLDKDGVKDHYYRLV</sequence>
<dbReference type="Proteomes" id="UP000887579">
    <property type="component" value="Unplaced"/>
</dbReference>